<accession>A0ABQ0GH91</accession>
<protein>
    <recommendedName>
        <fullName evidence="1">VIT domain-containing protein</fullName>
    </recommendedName>
</protein>
<comment type="caution">
    <text evidence="2">The sequence shown here is derived from an EMBL/GenBank/DDBJ whole genome shotgun (WGS) entry which is preliminary data.</text>
</comment>
<sequence length="250" mass="27483">MPNYFGRIFAPGIFWDTCEPPPPELEHLEEFRGRSQHGLHDAAEGVVTSRAAINQLSTQPPPTHDFWTDIPHIAANVAATANAPPKKREVPPFTVQEQGRNVLPPLSISLDASIVQDSARVTVTQTCWNDSSTTIKEASYSFPLPTGCSVTDFTCRIGANKIIRGNVKPKEEAREGFNHHIRHHNSGAALLEQDTPEIFTTTLGNIPEKSKLKISISYITLLKHHFADSKGTTTLTIPTYIASHYGSPPD</sequence>
<evidence type="ECO:0000259" key="1">
    <source>
        <dbReference type="PROSITE" id="PS51468"/>
    </source>
</evidence>
<dbReference type="RefSeq" id="XP_070918770.1">
    <property type="nucleotide sequence ID" value="XM_071062669.1"/>
</dbReference>
<evidence type="ECO:0000313" key="2">
    <source>
        <dbReference type="EMBL" id="GAB1317039.1"/>
    </source>
</evidence>
<dbReference type="EMBL" id="BAAFSV010000004">
    <property type="protein sequence ID" value="GAB1317039.1"/>
    <property type="molecule type" value="Genomic_DNA"/>
</dbReference>
<dbReference type="Proteomes" id="UP001628179">
    <property type="component" value="Unassembled WGS sequence"/>
</dbReference>
<dbReference type="PANTHER" id="PTHR45737:SF6">
    <property type="entry name" value="VON WILLEBRAND FACTOR A DOMAIN-CONTAINING PROTEIN 5A"/>
    <property type="match status" value="1"/>
</dbReference>
<dbReference type="Pfam" id="PF08487">
    <property type="entry name" value="VIT"/>
    <property type="match status" value="1"/>
</dbReference>
<dbReference type="SMART" id="SM00609">
    <property type="entry name" value="VIT"/>
    <property type="match status" value="1"/>
</dbReference>
<keyword evidence="3" id="KW-1185">Reference proteome</keyword>
<gene>
    <name evidence="2" type="ORF">MFIFM68171_07249</name>
</gene>
<dbReference type="InterPro" id="IPR013694">
    <property type="entry name" value="VIT"/>
</dbReference>
<evidence type="ECO:0000313" key="3">
    <source>
        <dbReference type="Proteomes" id="UP001628179"/>
    </source>
</evidence>
<proteinExistence type="predicted"/>
<reference evidence="2 3" key="1">
    <citation type="submission" date="2024-09" db="EMBL/GenBank/DDBJ databases">
        <title>Itraconazole resistance in Madurella fahalii resulting from another homologue of gene encoding cytochrome P450 14-alpha sterol demethylase (CYP51).</title>
        <authorList>
            <person name="Yoshioka I."/>
            <person name="Fahal A.H."/>
            <person name="Kaneko S."/>
            <person name="Yaguchi T."/>
        </authorList>
    </citation>
    <scope>NUCLEOTIDE SEQUENCE [LARGE SCALE GENOMIC DNA]</scope>
    <source>
        <strain evidence="2 3">IFM 68171</strain>
    </source>
</reference>
<name>A0ABQ0GH91_9PEZI</name>
<feature type="domain" description="VIT" evidence="1">
    <location>
        <begin position="89"/>
        <end position="220"/>
    </location>
</feature>
<dbReference type="PROSITE" id="PS51468">
    <property type="entry name" value="VIT"/>
    <property type="match status" value="1"/>
</dbReference>
<dbReference type="PANTHER" id="PTHR45737">
    <property type="entry name" value="VON WILLEBRAND FACTOR A DOMAIN-CONTAINING PROTEIN 5A"/>
    <property type="match status" value="1"/>
</dbReference>
<dbReference type="GeneID" id="98177992"/>
<organism evidence="2 3">
    <name type="scientific">Madurella fahalii</name>
    <dbReference type="NCBI Taxonomy" id="1157608"/>
    <lineage>
        <taxon>Eukaryota</taxon>
        <taxon>Fungi</taxon>
        <taxon>Dikarya</taxon>
        <taxon>Ascomycota</taxon>
        <taxon>Pezizomycotina</taxon>
        <taxon>Sordariomycetes</taxon>
        <taxon>Sordariomycetidae</taxon>
        <taxon>Sordariales</taxon>
        <taxon>Sordariales incertae sedis</taxon>
        <taxon>Madurella</taxon>
    </lineage>
</organism>